<dbReference type="OrthoDB" id="2672295at2759"/>
<dbReference type="Proteomes" id="UP000092154">
    <property type="component" value="Unassembled WGS sequence"/>
</dbReference>
<evidence type="ECO:0000313" key="2">
    <source>
        <dbReference type="Proteomes" id="UP000092154"/>
    </source>
</evidence>
<organism evidence="1 2">
    <name type="scientific">Rhizopogon vinicolor AM-OR11-026</name>
    <dbReference type="NCBI Taxonomy" id="1314800"/>
    <lineage>
        <taxon>Eukaryota</taxon>
        <taxon>Fungi</taxon>
        <taxon>Dikarya</taxon>
        <taxon>Basidiomycota</taxon>
        <taxon>Agaricomycotina</taxon>
        <taxon>Agaricomycetes</taxon>
        <taxon>Agaricomycetidae</taxon>
        <taxon>Boletales</taxon>
        <taxon>Suillineae</taxon>
        <taxon>Rhizopogonaceae</taxon>
        <taxon>Rhizopogon</taxon>
    </lineage>
</organism>
<dbReference type="EMBL" id="KV448855">
    <property type="protein sequence ID" value="OAX33024.1"/>
    <property type="molecule type" value="Genomic_DNA"/>
</dbReference>
<evidence type="ECO:0000313" key="1">
    <source>
        <dbReference type="EMBL" id="OAX33024.1"/>
    </source>
</evidence>
<name>A0A1B7MKA0_9AGAM</name>
<accession>A0A1B7MKA0</accession>
<proteinExistence type="predicted"/>
<dbReference type="InParanoid" id="A0A1B7MKA0"/>
<sequence>MRTEDVRQTMDWERSRRLVWDVTGALTARQKASDVLPLITAHLIPTIILSSESYLFLSIVLIPTIEVCYLSSIEEILDVSLETRQDLITSRPPLLPVEIPEQILQPQWKRCEDINTWNDMANVMISCSLPSRTLYAIARANLYNDIRLPSQLKSLRLFLCTVRENFCGHCPAHALHFMHGPSCWKDENVKKYATLAQEIVTCCTALRYLEADRFPLRFTCGTFIPEYPHLKKLEVIGPVQFLPPLLHRIRNLKSFDAMVAATSWDATCRLASNF</sequence>
<dbReference type="AlphaFoldDB" id="A0A1B7MKA0"/>
<keyword evidence="2" id="KW-1185">Reference proteome</keyword>
<reference evidence="1 2" key="1">
    <citation type="submission" date="2016-06" db="EMBL/GenBank/DDBJ databases">
        <title>Comparative genomics of the ectomycorrhizal sister species Rhizopogon vinicolor and Rhizopogon vesiculosus (Basidiomycota: Boletales) reveals a divergence of the mating type B locus.</title>
        <authorList>
            <consortium name="DOE Joint Genome Institute"/>
            <person name="Mujic A.B."/>
            <person name="Kuo A."/>
            <person name="Tritt A."/>
            <person name="Lipzen A."/>
            <person name="Chen C."/>
            <person name="Johnson J."/>
            <person name="Sharma A."/>
            <person name="Barry K."/>
            <person name="Grigoriev I.V."/>
            <person name="Spatafora J.W."/>
        </authorList>
    </citation>
    <scope>NUCLEOTIDE SEQUENCE [LARGE SCALE GENOMIC DNA]</scope>
    <source>
        <strain evidence="1 2">AM-OR11-026</strain>
    </source>
</reference>
<gene>
    <name evidence="1" type="ORF">K503DRAFT_560269</name>
</gene>
<protein>
    <submittedName>
        <fullName evidence="1">Uncharacterized protein</fullName>
    </submittedName>
</protein>